<reference evidence="2 3" key="1">
    <citation type="journal article" date="2023" name="Plants (Basel)">
        <title>Bridging the Gap: Combining Genomics and Transcriptomics Approaches to Understand Stylosanthes scabra, an Orphan Legume from the Brazilian Caatinga.</title>
        <authorList>
            <person name="Ferreira-Neto J.R.C."/>
            <person name="da Silva M.D."/>
            <person name="Binneck E."/>
            <person name="de Melo N.F."/>
            <person name="da Silva R.H."/>
            <person name="de Melo A.L.T.M."/>
            <person name="Pandolfi V."/>
            <person name="Bustamante F.O."/>
            <person name="Brasileiro-Vidal A.C."/>
            <person name="Benko-Iseppon A.M."/>
        </authorList>
    </citation>
    <scope>NUCLEOTIDE SEQUENCE [LARGE SCALE GENOMIC DNA]</scope>
    <source>
        <tissue evidence="2">Leaves</tissue>
    </source>
</reference>
<sequence length="258" mass="28408">MARFSVYLLRLHAINPYEIMINDVLILHGFIGQDVGPYNIGSGISSQGLDMCIFRGFGPSGPNIQNSCPELTWADVSDVPGFVSCQTCPEGRFVVMPSYESFFRKLLKRRRQLDLMADIIYWRTWREKVSGPLQASSSFSVLRLPAVSSSKGLLSPSIGLGALVVLSTAFLSTSSGILPLALSLVLFFPFCRFRWRMAENRPGDREVAAATSVQIPHELPSIYRWVANDVLGAPSILDQRYLDELKATGIVFGGGGLE</sequence>
<keyword evidence="1" id="KW-0812">Transmembrane</keyword>
<name>A0ABU6YH33_9FABA</name>
<protein>
    <submittedName>
        <fullName evidence="2">Uncharacterized protein</fullName>
    </submittedName>
</protein>
<organism evidence="2 3">
    <name type="scientific">Stylosanthes scabra</name>
    <dbReference type="NCBI Taxonomy" id="79078"/>
    <lineage>
        <taxon>Eukaryota</taxon>
        <taxon>Viridiplantae</taxon>
        <taxon>Streptophyta</taxon>
        <taxon>Embryophyta</taxon>
        <taxon>Tracheophyta</taxon>
        <taxon>Spermatophyta</taxon>
        <taxon>Magnoliopsida</taxon>
        <taxon>eudicotyledons</taxon>
        <taxon>Gunneridae</taxon>
        <taxon>Pentapetalae</taxon>
        <taxon>rosids</taxon>
        <taxon>fabids</taxon>
        <taxon>Fabales</taxon>
        <taxon>Fabaceae</taxon>
        <taxon>Papilionoideae</taxon>
        <taxon>50 kb inversion clade</taxon>
        <taxon>dalbergioids sensu lato</taxon>
        <taxon>Dalbergieae</taxon>
        <taxon>Pterocarpus clade</taxon>
        <taxon>Stylosanthes</taxon>
    </lineage>
</organism>
<keyword evidence="1" id="KW-1133">Transmembrane helix</keyword>
<evidence type="ECO:0000256" key="1">
    <source>
        <dbReference type="SAM" id="Phobius"/>
    </source>
</evidence>
<keyword evidence="3" id="KW-1185">Reference proteome</keyword>
<accession>A0ABU6YH33</accession>
<evidence type="ECO:0000313" key="2">
    <source>
        <dbReference type="EMBL" id="MED6209702.1"/>
    </source>
</evidence>
<gene>
    <name evidence="2" type="ORF">PIB30_057268</name>
</gene>
<comment type="caution">
    <text evidence="2">The sequence shown here is derived from an EMBL/GenBank/DDBJ whole genome shotgun (WGS) entry which is preliminary data.</text>
</comment>
<dbReference type="Proteomes" id="UP001341840">
    <property type="component" value="Unassembled WGS sequence"/>
</dbReference>
<evidence type="ECO:0000313" key="3">
    <source>
        <dbReference type="Proteomes" id="UP001341840"/>
    </source>
</evidence>
<feature type="transmembrane region" description="Helical" evidence="1">
    <location>
        <begin position="177"/>
        <end position="195"/>
    </location>
</feature>
<proteinExistence type="predicted"/>
<dbReference type="EMBL" id="JASCZI010242122">
    <property type="protein sequence ID" value="MED6209702.1"/>
    <property type="molecule type" value="Genomic_DNA"/>
</dbReference>
<keyword evidence="1" id="KW-0472">Membrane</keyword>